<evidence type="ECO:0000256" key="1">
    <source>
        <dbReference type="SAM" id="Phobius"/>
    </source>
</evidence>
<feature type="transmembrane region" description="Helical" evidence="1">
    <location>
        <begin position="74"/>
        <end position="97"/>
    </location>
</feature>
<keyword evidence="1" id="KW-0812">Transmembrane</keyword>
<comment type="caution">
    <text evidence="2">The sequence shown here is derived from an EMBL/GenBank/DDBJ whole genome shotgun (WGS) entry which is preliminary data.</text>
</comment>
<dbReference type="EMBL" id="JARBHB010000009">
    <property type="protein sequence ID" value="KAJ8875239.1"/>
    <property type="molecule type" value="Genomic_DNA"/>
</dbReference>
<keyword evidence="1" id="KW-0472">Membrane</keyword>
<sequence>MNVSVTIPNSLVQHQGLIYGIPLDLLTFEGQQHPDEIIIYKEIFKVTIGGITLDMSKNIVGLNRPDIRLVLNCMLWLNVPLLIHQFACIVLGSIWLVTELNVPFGNLNERINVLWHTITFCMQKSKIGYKFLFRQPSQHNHNPFLKLFLHPPS</sequence>
<evidence type="ECO:0000313" key="2">
    <source>
        <dbReference type="EMBL" id="KAJ8875239.1"/>
    </source>
</evidence>
<name>A0ABQ9GT80_9NEOP</name>
<keyword evidence="3" id="KW-1185">Reference proteome</keyword>
<gene>
    <name evidence="2" type="ORF">PR048_023134</name>
</gene>
<reference evidence="2 3" key="1">
    <citation type="submission" date="2023-02" db="EMBL/GenBank/DDBJ databases">
        <title>LHISI_Scaffold_Assembly.</title>
        <authorList>
            <person name="Stuart O.P."/>
            <person name="Cleave R."/>
            <person name="Magrath M.J.L."/>
            <person name="Mikheyev A.S."/>
        </authorList>
    </citation>
    <scope>NUCLEOTIDE SEQUENCE [LARGE SCALE GENOMIC DNA]</scope>
    <source>
        <strain evidence="2">Daus_M_001</strain>
        <tissue evidence="2">Leg muscle</tissue>
    </source>
</reference>
<protein>
    <submittedName>
        <fullName evidence="2">Uncharacterized protein</fullName>
    </submittedName>
</protein>
<evidence type="ECO:0000313" key="3">
    <source>
        <dbReference type="Proteomes" id="UP001159363"/>
    </source>
</evidence>
<proteinExistence type="predicted"/>
<keyword evidence="1" id="KW-1133">Transmembrane helix</keyword>
<organism evidence="2 3">
    <name type="scientific">Dryococelus australis</name>
    <dbReference type="NCBI Taxonomy" id="614101"/>
    <lineage>
        <taxon>Eukaryota</taxon>
        <taxon>Metazoa</taxon>
        <taxon>Ecdysozoa</taxon>
        <taxon>Arthropoda</taxon>
        <taxon>Hexapoda</taxon>
        <taxon>Insecta</taxon>
        <taxon>Pterygota</taxon>
        <taxon>Neoptera</taxon>
        <taxon>Polyneoptera</taxon>
        <taxon>Phasmatodea</taxon>
        <taxon>Verophasmatodea</taxon>
        <taxon>Anareolatae</taxon>
        <taxon>Phasmatidae</taxon>
        <taxon>Eurycanthinae</taxon>
        <taxon>Dryococelus</taxon>
    </lineage>
</organism>
<accession>A0ABQ9GT80</accession>
<dbReference type="Proteomes" id="UP001159363">
    <property type="component" value="Chromosome 8"/>
</dbReference>